<dbReference type="AlphaFoldDB" id="A0A379DEY1"/>
<proteinExistence type="predicted"/>
<dbReference type="GO" id="GO:0045493">
    <property type="term" value="P:xylan catabolic process"/>
    <property type="evidence" value="ECO:0007669"/>
    <property type="project" value="UniProtKB-KW"/>
</dbReference>
<accession>A0A379DEY1</accession>
<evidence type="ECO:0000313" key="3">
    <source>
        <dbReference type="Proteomes" id="UP000254777"/>
    </source>
</evidence>
<keyword evidence="2" id="KW-0378">Hydrolase</keyword>
<dbReference type="EC" id="3.2.1.8" evidence="2"/>
<organism evidence="2 3">
    <name type="scientific">Peptoniphilus indolicus</name>
    <dbReference type="NCBI Taxonomy" id="33030"/>
    <lineage>
        <taxon>Bacteria</taxon>
        <taxon>Bacillati</taxon>
        <taxon>Bacillota</taxon>
        <taxon>Tissierellia</taxon>
        <taxon>Tissierellales</taxon>
        <taxon>Peptoniphilaceae</taxon>
        <taxon>Peptoniphilus</taxon>
    </lineage>
</organism>
<dbReference type="Proteomes" id="UP000254777">
    <property type="component" value="Unassembled WGS sequence"/>
</dbReference>
<dbReference type="PROSITE" id="PS51272">
    <property type="entry name" value="SLH"/>
    <property type="match status" value="1"/>
</dbReference>
<name>A0A379DEY1_9FIRM</name>
<keyword evidence="2" id="KW-0119">Carbohydrate metabolism</keyword>
<evidence type="ECO:0000313" key="2">
    <source>
        <dbReference type="EMBL" id="SUB75823.1"/>
    </source>
</evidence>
<dbReference type="RefSeq" id="WP_004821155.1">
    <property type="nucleotide sequence ID" value="NZ_UGTH01000001.1"/>
</dbReference>
<keyword evidence="2" id="KW-0624">Polysaccharide degradation</keyword>
<protein>
    <submittedName>
        <fullName evidence="2">Endo-1,4-beta-xylanase A</fullName>
        <ecNumber evidence="2">3.2.1.8</ecNumber>
    </submittedName>
</protein>
<keyword evidence="2" id="KW-0326">Glycosidase</keyword>
<dbReference type="GO" id="GO:0031176">
    <property type="term" value="F:endo-1,4-beta-xylanase activity"/>
    <property type="evidence" value="ECO:0007669"/>
    <property type="project" value="UniProtKB-EC"/>
</dbReference>
<feature type="domain" description="SLH" evidence="1">
    <location>
        <begin position="67"/>
        <end position="123"/>
    </location>
</feature>
<keyword evidence="2" id="KW-0858">Xylan degradation</keyword>
<gene>
    <name evidence="2" type="primary">xynA1_5</name>
    <name evidence="2" type="ORF">NCTC11088_01627</name>
</gene>
<reference evidence="2 3" key="1">
    <citation type="submission" date="2018-06" db="EMBL/GenBank/DDBJ databases">
        <authorList>
            <consortium name="Pathogen Informatics"/>
            <person name="Doyle S."/>
        </authorList>
    </citation>
    <scope>NUCLEOTIDE SEQUENCE [LARGE SCALE GENOMIC DNA]</scope>
    <source>
        <strain evidence="2 3">NCTC11088</strain>
    </source>
</reference>
<sequence>MLGRIASVKDENSNEYYNTHLAWANQNNILKGLEDFEIKDDLNREEMALILDNFVKFKSMNLKPNSYIEFKDEDKISDWAKEAVKNLSSKGILKGMETGEFSPKTNFTRAQVAQVLYTLDHLK</sequence>
<evidence type="ECO:0000259" key="1">
    <source>
        <dbReference type="PROSITE" id="PS51272"/>
    </source>
</evidence>
<dbReference type="EMBL" id="UGTH01000001">
    <property type="protein sequence ID" value="SUB75823.1"/>
    <property type="molecule type" value="Genomic_DNA"/>
</dbReference>
<dbReference type="Pfam" id="PF00395">
    <property type="entry name" value="SLH"/>
    <property type="match status" value="1"/>
</dbReference>
<dbReference type="InterPro" id="IPR001119">
    <property type="entry name" value="SLH_dom"/>
</dbReference>